<evidence type="ECO:0000313" key="2">
    <source>
        <dbReference type="EMBL" id="JAC98594.1"/>
    </source>
</evidence>
<accession>A0A0A1WJA0</accession>
<reference evidence="2" key="1">
    <citation type="submission" date="2014-11" db="EMBL/GenBank/DDBJ databases">
        <authorList>
            <person name="Geib S."/>
        </authorList>
    </citation>
    <scope>NUCLEOTIDE SEQUENCE</scope>
</reference>
<dbReference type="AlphaFoldDB" id="A0A0A1WJA0"/>
<feature type="non-terminal residue" evidence="2">
    <location>
        <position position="1"/>
    </location>
</feature>
<reference evidence="2" key="2">
    <citation type="journal article" date="2015" name="Gigascience">
        <title>Reconstructing a comprehensive transcriptome assembly of a white-pupal translocated strain of the pest fruit fly Bactrocera cucurbitae.</title>
        <authorList>
            <person name="Sim S.B."/>
            <person name="Calla B."/>
            <person name="Hall B."/>
            <person name="DeRego T."/>
            <person name="Geib S.M."/>
        </authorList>
    </citation>
    <scope>NUCLEOTIDE SEQUENCE</scope>
</reference>
<dbReference type="EMBL" id="GBXI01015697">
    <property type="protein sequence ID" value="JAC98594.1"/>
    <property type="molecule type" value="Transcribed_RNA"/>
</dbReference>
<sequence>TCKLQPQPKMPSANNEKNEKLESELRAYLKSKGLRHSNMEIKTMVGLLRMDRGTTVAPTASNLQPINLEQQPLIAAEAPPRSVSPPIEGASTPELTNEEKLEQIAALCKDYINSICILNRIMFSYLSE</sequence>
<evidence type="ECO:0000256" key="1">
    <source>
        <dbReference type="SAM" id="MobiDB-lite"/>
    </source>
</evidence>
<gene>
    <name evidence="2" type="primary">aroB_0</name>
    <name evidence="2" type="ORF">g.56590</name>
</gene>
<feature type="region of interest" description="Disordered" evidence="1">
    <location>
        <begin position="1"/>
        <end position="21"/>
    </location>
</feature>
<organism evidence="2">
    <name type="scientific">Zeugodacus cucurbitae</name>
    <name type="common">Melon fruit fly</name>
    <name type="synonym">Bactrocera cucurbitae</name>
    <dbReference type="NCBI Taxonomy" id="28588"/>
    <lineage>
        <taxon>Eukaryota</taxon>
        <taxon>Metazoa</taxon>
        <taxon>Ecdysozoa</taxon>
        <taxon>Arthropoda</taxon>
        <taxon>Hexapoda</taxon>
        <taxon>Insecta</taxon>
        <taxon>Pterygota</taxon>
        <taxon>Neoptera</taxon>
        <taxon>Endopterygota</taxon>
        <taxon>Diptera</taxon>
        <taxon>Brachycera</taxon>
        <taxon>Muscomorpha</taxon>
        <taxon>Tephritoidea</taxon>
        <taxon>Tephritidae</taxon>
        <taxon>Zeugodacus</taxon>
        <taxon>Zeugodacus</taxon>
    </lineage>
</organism>
<proteinExistence type="predicted"/>
<protein>
    <submittedName>
        <fullName evidence="2">3-dehydroquinate synthase</fullName>
    </submittedName>
</protein>
<name>A0A0A1WJA0_ZEUCU</name>